<feature type="compositionally biased region" description="Basic and acidic residues" evidence="1">
    <location>
        <begin position="55"/>
        <end position="73"/>
    </location>
</feature>
<dbReference type="Proteomes" id="UP000007993">
    <property type="component" value="Unassembled WGS sequence"/>
</dbReference>
<feature type="region of interest" description="Disordered" evidence="1">
    <location>
        <begin position="48"/>
        <end position="73"/>
    </location>
</feature>
<dbReference type="AlphaFoldDB" id="K5CKB2"/>
<dbReference type="EMBL" id="AMCW01000004">
    <property type="protein sequence ID" value="EKK04515.1"/>
    <property type="molecule type" value="Genomic_DNA"/>
</dbReference>
<evidence type="ECO:0000256" key="1">
    <source>
        <dbReference type="SAM" id="MobiDB-lite"/>
    </source>
</evidence>
<organism evidence="2 3">
    <name type="scientific">Rhodopirellula baltica SH28</name>
    <dbReference type="NCBI Taxonomy" id="993517"/>
    <lineage>
        <taxon>Bacteria</taxon>
        <taxon>Pseudomonadati</taxon>
        <taxon>Planctomycetota</taxon>
        <taxon>Planctomycetia</taxon>
        <taxon>Pirellulales</taxon>
        <taxon>Pirellulaceae</taxon>
        <taxon>Rhodopirellula</taxon>
    </lineage>
</organism>
<name>K5CKB2_RHOBT</name>
<proteinExistence type="predicted"/>
<comment type="caution">
    <text evidence="2">The sequence shown here is derived from an EMBL/GenBank/DDBJ whole genome shotgun (WGS) entry which is preliminary data.</text>
</comment>
<evidence type="ECO:0000313" key="2">
    <source>
        <dbReference type="EMBL" id="EKK04515.1"/>
    </source>
</evidence>
<accession>K5CKB2</accession>
<gene>
    <name evidence="2" type="ORF">RBSH_00130</name>
</gene>
<dbReference type="PATRIC" id="fig|993517.3.peg.140"/>
<evidence type="ECO:0000313" key="3">
    <source>
        <dbReference type="Proteomes" id="UP000007993"/>
    </source>
</evidence>
<sequence>MNQSWQHDRAEIPSLESASLRWKTTHWLTRKTGEPQVRDFRHTETFANQPSGALRLERGQSMEATKQELNPRC</sequence>
<protein>
    <submittedName>
        <fullName evidence="2">Uncharacterized protein</fullName>
    </submittedName>
</protein>
<reference evidence="2 3" key="1">
    <citation type="journal article" date="2013" name="Mar. Genomics">
        <title>Expression of sulfatases in Rhodopirellula baltica and the diversity of sulfatases in the genus Rhodopirellula.</title>
        <authorList>
            <person name="Wegner C.E."/>
            <person name="Richter-Heitmann T."/>
            <person name="Klindworth A."/>
            <person name="Klockow C."/>
            <person name="Richter M."/>
            <person name="Achstetter T."/>
            <person name="Glockner F.O."/>
            <person name="Harder J."/>
        </authorList>
    </citation>
    <scope>NUCLEOTIDE SEQUENCE [LARGE SCALE GENOMIC DNA]</scope>
    <source>
        <strain evidence="2 3">SH28</strain>
    </source>
</reference>